<evidence type="ECO:0000256" key="4">
    <source>
        <dbReference type="ARBA" id="ARBA00022989"/>
    </source>
</evidence>
<protein>
    <recommendedName>
        <fullName evidence="6">Small-conductance mechanosensitive channel</fullName>
    </recommendedName>
</protein>
<reference evidence="8 9" key="1">
    <citation type="submission" date="2018-06" db="EMBL/GenBank/DDBJ databases">
        <title>Genomic Encyclopedia of Type Strains, Phase IV (KMG-IV): sequencing the most valuable type-strain genomes for metagenomic binning, comparative biology and taxonomic classification.</title>
        <authorList>
            <person name="Goeker M."/>
        </authorList>
    </citation>
    <scope>NUCLEOTIDE SEQUENCE [LARGE SCALE GENOMIC DNA]</scope>
    <source>
        <strain evidence="8 9">DSM 24032</strain>
    </source>
</reference>
<dbReference type="GO" id="GO:0005886">
    <property type="term" value="C:plasma membrane"/>
    <property type="evidence" value="ECO:0007669"/>
    <property type="project" value="UniProtKB-SubCell"/>
</dbReference>
<evidence type="ECO:0000256" key="2">
    <source>
        <dbReference type="ARBA" id="ARBA00008017"/>
    </source>
</evidence>
<keyword evidence="4 6" id="KW-1133">Transmembrane helix</keyword>
<evidence type="ECO:0000256" key="6">
    <source>
        <dbReference type="RuleBase" id="RU369025"/>
    </source>
</evidence>
<dbReference type="EMBL" id="QNRT01000003">
    <property type="protein sequence ID" value="RBP49900.1"/>
    <property type="molecule type" value="Genomic_DNA"/>
</dbReference>
<comment type="subunit">
    <text evidence="6">Homoheptamer.</text>
</comment>
<comment type="caution">
    <text evidence="6">Lacks conserved residue(s) required for the propagation of feature annotation.</text>
</comment>
<organism evidence="8 9">
    <name type="scientific">Arenicella xantha</name>
    <dbReference type="NCBI Taxonomy" id="644221"/>
    <lineage>
        <taxon>Bacteria</taxon>
        <taxon>Pseudomonadati</taxon>
        <taxon>Pseudomonadota</taxon>
        <taxon>Gammaproteobacteria</taxon>
        <taxon>Arenicellales</taxon>
        <taxon>Arenicellaceae</taxon>
        <taxon>Arenicella</taxon>
    </lineage>
</organism>
<evidence type="ECO:0000256" key="5">
    <source>
        <dbReference type="ARBA" id="ARBA00023136"/>
    </source>
</evidence>
<dbReference type="SUPFAM" id="SSF50182">
    <property type="entry name" value="Sm-like ribonucleoproteins"/>
    <property type="match status" value="1"/>
</dbReference>
<evidence type="ECO:0000256" key="3">
    <source>
        <dbReference type="ARBA" id="ARBA00022692"/>
    </source>
</evidence>
<keyword evidence="6" id="KW-0997">Cell inner membrane</keyword>
<dbReference type="InterPro" id="IPR023408">
    <property type="entry name" value="MscS_beta-dom_sf"/>
</dbReference>
<keyword evidence="3 6" id="KW-0812">Transmembrane</keyword>
<evidence type="ECO:0000313" key="8">
    <source>
        <dbReference type="EMBL" id="RBP49900.1"/>
    </source>
</evidence>
<keyword evidence="9" id="KW-1185">Reference proteome</keyword>
<feature type="transmembrane region" description="Helical" evidence="6">
    <location>
        <begin position="30"/>
        <end position="53"/>
    </location>
</feature>
<feature type="domain" description="Mechanosensitive ion channel MscS" evidence="7">
    <location>
        <begin position="120"/>
        <end position="191"/>
    </location>
</feature>
<accession>A0A395JIE0</accession>
<keyword evidence="6" id="KW-1003">Cell membrane</keyword>
<keyword evidence="6" id="KW-0813">Transport</keyword>
<gene>
    <name evidence="8" type="ORF">DFR28_103332</name>
</gene>
<evidence type="ECO:0000259" key="7">
    <source>
        <dbReference type="Pfam" id="PF00924"/>
    </source>
</evidence>
<keyword evidence="5 6" id="KW-0472">Membrane</keyword>
<dbReference type="InterPro" id="IPR011014">
    <property type="entry name" value="MscS_channel_TM-2"/>
</dbReference>
<dbReference type="PANTHER" id="PTHR30221">
    <property type="entry name" value="SMALL-CONDUCTANCE MECHANOSENSITIVE CHANNEL"/>
    <property type="match status" value="1"/>
</dbReference>
<dbReference type="Gene3D" id="2.30.30.60">
    <property type="match status" value="1"/>
</dbReference>
<sequence length="299" mass="33470">MFFCIDDNRVMEKINQFTNHFSGFWHSLPVLGQSLLAVVATIIFFYLARFVVLQRLERIAARTDNDFDDRLIHFLKQFLWLVALFAGLIWVLKINGIQVGPVLAGAGIFGIAIGLAAKETLADILAGIFLIADRPIRIGDRIIIDKIGKHWGGWGDVVEIGLRRTVIRNTDGVLVNYPNAVLAGSTIKNFSMDPQPVRARIRFQTEFSANPALVKEKTIEAIERVEGIINGTTTVVIRSIWDDEQGHLLSGVLYEARYRLEDVKTRTVLRSTVLEALIEVFQENDIAMAALPIRQVSSA</sequence>
<comment type="similarity">
    <text evidence="2 6">Belongs to the MscS (TC 1.A.23) family.</text>
</comment>
<proteinExistence type="inferred from homology"/>
<dbReference type="PANTHER" id="PTHR30221:SF1">
    <property type="entry name" value="SMALL-CONDUCTANCE MECHANOSENSITIVE CHANNEL"/>
    <property type="match status" value="1"/>
</dbReference>
<dbReference type="InterPro" id="IPR010920">
    <property type="entry name" value="LSM_dom_sf"/>
</dbReference>
<comment type="function">
    <text evidence="6">Mechanosensitive channel that participates in the regulation of osmotic pressure changes within the cell, opening in response to stretch forces in the membrane lipid bilayer, without the need for other proteins. Contributes to normal resistance to hypoosmotic shock. Forms an ion channel of 1.0 nanosiemens conductance with a slight preference for anions.</text>
</comment>
<dbReference type="AlphaFoldDB" id="A0A395JIE0"/>
<dbReference type="Proteomes" id="UP000253083">
    <property type="component" value="Unassembled WGS sequence"/>
</dbReference>
<dbReference type="InterPro" id="IPR006685">
    <property type="entry name" value="MscS_channel_2nd"/>
</dbReference>
<comment type="caution">
    <text evidence="8">The sequence shown here is derived from an EMBL/GenBank/DDBJ whole genome shotgun (WGS) entry which is preliminary data.</text>
</comment>
<feature type="transmembrane region" description="Helical" evidence="6">
    <location>
        <begin position="74"/>
        <end position="92"/>
    </location>
</feature>
<dbReference type="GO" id="GO:0008381">
    <property type="term" value="F:mechanosensitive monoatomic ion channel activity"/>
    <property type="evidence" value="ECO:0007669"/>
    <property type="project" value="InterPro"/>
</dbReference>
<dbReference type="Gene3D" id="1.10.287.1260">
    <property type="match status" value="1"/>
</dbReference>
<evidence type="ECO:0000256" key="1">
    <source>
        <dbReference type="ARBA" id="ARBA00004141"/>
    </source>
</evidence>
<comment type="subcellular location">
    <subcellularLocation>
        <location evidence="6">Cell inner membrane</location>
        <topology evidence="6">Multi-pass membrane protein</topology>
    </subcellularLocation>
    <subcellularLocation>
        <location evidence="1">Membrane</location>
        <topology evidence="1">Multi-pass membrane protein</topology>
    </subcellularLocation>
</comment>
<dbReference type="InterPro" id="IPR045275">
    <property type="entry name" value="MscS_archaea/bacteria_type"/>
</dbReference>
<dbReference type="Pfam" id="PF00924">
    <property type="entry name" value="MS_channel_2nd"/>
    <property type="match status" value="1"/>
</dbReference>
<dbReference type="OrthoDB" id="9799209at2"/>
<name>A0A395JIE0_9GAMM</name>
<evidence type="ECO:0000313" key="9">
    <source>
        <dbReference type="Proteomes" id="UP000253083"/>
    </source>
</evidence>
<keyword evidence="6" id="KW-0406">Ion transport</keyword>
<keyword evidence="6" id="KW-0407">Ion channel</keyword>
<dbReference type="InParanoid" id="A0A395JIE0"/>
<dbReference type="SUPFAM" id="SSF82861">
    <property type="entry name" value="Mechanosensitive channel protein MscS (YggB), transmembrane region"/>
    <property type="match status" value="1"/>
</dbReference>